<evidence type="ECO:0000256" key="8">
    <source>
        <dbReference type="SAM" id="Phobius"/>
    </source>
</evidence>
<feature type="domain" description="Major facilitator superfamily (MFS) profile" evidence="9">
    <location>
        <begin position="21"/>
        <end position="397"/>
    </location>
</feature>
<dbReference type="GO" id="GO:0005886">
    <property type="term" value="C:plasma membrane"/>
    <property type="evidence" value="ECO:0007669"/>
    <property type="project" value="UniProtKB-SubCell"/>
</dbReference>
<keyword evidence="5 8" id="KW-0812">Transmembrane</keyword>
<accession>A0A0L1KF00</accession>
<evidence type="ECO:0000259" key="9">
    <source>
        <dbReference type="PROSITE" id="PS50850"/>
    </source>
</evidence>
<feature type="transmembrane region" description="Helical" evidence="8">
    <location>
        <begin position="343"/>
        <end position="365"/>
    </location>
</feature>
<comment type="function">
    <text evidence="1">Resistance to tetracycline by an active tetracycline efflux. This is an energy-dependent process that decreases the accumulation of the antibiotic in whole cells. This protein functions as a metal-tetracycline/H(+) antiporter.</text>
</comment>
<sequence>MTGTSPLHPAPRTRDIAATRHGVVLLAASVMPVMAIISLVPVLPLLMREFAGVEGSEFLVPIALTIPALCVALFSPVAGWLADRIGRKILLVSALVLYAACGIVPWFLDDLFQIIAARIALGMTEAVIMTVATTLIGDYFVDERREKWIALQVATTSVSAIVLIAVGGLLGEILGSRGPFLLYLLGLPIAGMAAMILFEPEDHARSTGVGAIAFPFARVLPLVVITLGVGIVFYTLIVQLGPILELSGPVSPATIGMVGAVTNLSVGGGSFIFHKLKQHAGRMPLALGLLLAALGYAGAAYSTSLPSIAGFAALACVGSGILLPNMLTWTMRRLPPEFRGRGTGLWTGAFFLGQFLAPLVAAAIVGATSGLASALMVYAGVVAVGSTVAALSFRLGSRPG</sequence>
<comment type="caution">
    <text evidence="10">The sequence shown here is derived from an EMBL/GenBank/DDBJ whole genome shotgun (WGS) entry which is preliminary data.</text>
</comment>
<evidence type="ECO:0000313" key="10">
    <source>
        <dbReference type="EMBL" id="KNH02533.1"/>
    </source>
</evidence>
<dbReference type="Gene3D" id="1.20.1250.20">
    <property type="entry name" value="MFS general substrate transporter like domains"/>
    <property type="match status" value="1"/>
</dbReference>
<dbReference type="RefSeq" id="WP_050599962.1">
    <property type="nucleotide sequence ID" value="NZ_JYNE01000022.1"/>
</dbReference>
<dbReference type="InterPro" id="IPR005829">
    <property type="entry name" value="Sugar_transporter_CS"/>
</dbReference>
<dbReference type="InterPro" id="IPR050189">
    <property type="entry name" value="MFS_Efflux_Transporters"/>
</dbReference>
<dbReference type="PROSITE" id="PS00216">
    <property type="entry name" value="SUGAR_TRANSPORT_1"/>
    <property type="match status" value="1"/>
</dbReference>
<feature type="transmembrane region" description="Helical" evidence="8">
    <location>
        <begin position="58"/>
        <end position="82"/>
    </location>
</feature>
<dbReference type="GO" id="GO:0022857">
    <property type="term" value="F:transmembrane transporter activity"/>
    <property type="evidence" value="ECO:0007669"/>
    <property type="project" value="InterPro"/>
</dbReference>
<proteinExistence type="inferred from homology"/>
<dbReference type="STRING" id="1306953.J121_313"/>
<evidence type="ECO:0000313" key="11">
    <source>
        <dbReference type="Proteomes" id="UP000037446"/>
    </source>
</evidence>
<dbReference type="InterPro" id="IPR011701">
    <property type="entry name" value="MFS"/>
</dbReference>
<dbReference type="PANTHER" id="PTHR43124">
    <property type="entry name" value="PURINE EFFLUX PUMP PBUE"/>
    <property type="match status" value="1"/>
</dbReference>
<evidence type="ECO:0000256" key="5">
    <source>
        <dbReference type="ARBA" id="ARBA00022692"/>
    </source>
</evidence>
<reference evidence="10" key="1">
    <citation type="submission" date="2015-02" db="EMBL/GenBank/DDBJ databases">
        <authorList>
            <person name="Chooi Y.-H."/>
        </authorList>
    </citation>
    <scope>NUCLEOTIDE SEQUENCE [LARGE SCALE GENOMIC DNA]</scope>
    <source>
        <strain evidence="10">LAMA 915</strain>
    </source>
</reference>
<feature type="transmembrane region" description="Helical" evidence="8">
    <location>
        <begin position="308"/>
        <end position="331"/>
    </location>
</feature>
<evidence type="ECO:0000256" key="6">
    <source>
        <dbReference type="ARBA" id="ARBA00022989"/>
    </source>
</evidence>
<feature type="transmembrane region" description="Helical" evidence="8">
    <location>
        <begin position="114"/>
        <end position="136"/>
    </location>
</feature>
<feature type="transmembrane region" description="Helical" evidence="8">
    <location>
        <begin position="219"/>
        <end position="241"/>
    </location>
</feature>
<gene>
    <name evidence="10" type="ORF">J121_313</name>
</gene>
<evidence type="ECO:0000256" key="7">
    <source>
        <dbReference type="ARBA" id="ARBA00023136"/>
    </source>
</evidence>
<dbReference type="SUPFAM" id="SSF103473">
    <property type="entry name" value="MFS general substrate transporter"/>
    <property type="match status" value="1"/>
</dbReference>
<dbReference type="CDD" id="cd17473">
    <property type="entry name" value="MFS_arabinose_efflux_permease_like"/>
    <property type="match status" value="1"/>
</dbReference>
<dbReference type="PATRIC" id="fig|1306953.7.peg.317"/>
<feature type="transmembrane region" description="Helical" evidence="8">
    <location>
        <begin position="371"/>
        <end position="393"/>
    </location>
</feature>
<dbReference type="AlphaFoldDB" id="A0A0L1KF00"/>
<feature type="transmembrane region" description="Helical" evidence="8">
    <location>
        <begin position="253"/>
        <end position="273"/>
    </location>
</feature>
<evidence type="ECO:0000256" key="2">
    <source>
        <dbReference type="ARBA" id="ARBA00004651"/>
    </source>
</evidence>
<evidence type="ECO:0000256" key="4">
    <source>
        <dbReference type="ARBA" id="ARBA00022475"/>
    </source>
</evidence>
<feature type="transmembrane region" description="Helical" evidence="8">
    <location>
        <begin position="22"/>
        <end position="46"/>
    </location>
</feature>
<evidence type="ECO:0000256" key="1">
    <source>
        <dbReference type="ARBA" id="ARBA00003279"/>
    </source>
</evidence>
<feature type="transmembrane region" description="Helical" evidence="8">
    <location>
        <begin position="285"/>
        <end position="302"/>
    </location>
</feature>
<organism evidence="10 11">
    <name type="scientific">Qipengyuania citrea LAMA 915</name>
    <dbReference type="NCBI Taxonomy" id="1306953"/>
    <lineage>
        <taxon>Bacteria</taxon>
        <taxon>Pseudomonadati</taxon>
        <taxon>Pseudomonadota</taxon>
        <taxon>Alphaproteobacteria</taxon>
        <taxon>Sphingomonadales</taxon>
        <taxon>Erythrobacteraceae</taxon>
        <taxon>Qipengyuania</taxon>
    </lineage>
</organism>
<keyword evidence="4" id="KW-1003">Cell membrane</keyword>
<feature type="transmembrane region" description="Helical" evidence="8">
    <location>
        <begin position="89"/>
        <end position="108"/>
    </location>
</feature>
<dbReference type="InterPro" id="IPR036259">
    <property type="entry name" value="MFS_trans_sf"/>
</dbReference>
<keyword evidence="7 8" id="KW-0472">Membrane</keyword>
<comment type="subcellular location">
    <subcellularLocation>
        <location evidence="2">Cell membrane</location>
        <topology evidence="2">Multi-pass membrane protein</topology>
    </subcellularLocation>
</comment>
<dbReference type="PANTHER" id="PTHR43124:SF3">
    <property type="entry name" value="CHLORAMPHENICOL EFFLUX PUMP RV0191"/>
    <property type="match status" value="1"/>
</dbReference>
<dbReference type="InterPro" id="IPR020846">
    <property type="entry name" value="MFS_dom"/>
</dbReference>
<dbReference type="PROSITE" id="PS50850">
    <property type="entry name" value="MFS"/>
    <property type="match status" value="1"/>
</dbReference>
<dbReference type="Proteomes" id="UP000037446">
    <property type="component" value="Unassembled WGS sequence"/>
</dbReference>
<name>A0A0L1KF00_9SPHN</name>
<dbReference type="PRINTS" id="PR01035">
    <property type="entry name" value="TCRTETA"/>
</dbReference>
<keyword evidence="6 8" id="KW-1133">Transmembrane helix</keyword>
<protein>
    <submittedName>
        <fullName evidence="10">MFS transporter</fullName>
    </submittedName>
</protein>
<dbReference type="Pfam" id="PF07690">
    <property type="entry name" value="MFS_1"/>
    <property type="match status" value="1"/>
</dbReference>
<feature type="transmembrane region" description="Helical" evidence="8">
    <location>
        <begin position="148"/>
        <end position="174"/>
    </location>
</feature>
<feature type="transmembrane region" description="Helical" evidence="8">
    <location>
        <begin position="180"/>
        <end position="198"/>
    </location>
</feature>
<comment type="similarity">
    <text evidence="3">Belongs to the major facilitator superfamily. TCR/Tet family.</text>
</comment>
<evidence type="ECO:0000256" key="3">
    <source>
        <dbReference type="ARBA" id="ARBA00007520"/>
    </source>
</evidence>
<dbReference type="EMBL" id="JYNE01000022">
    <property type="protein sequence ID" value="KNH02533.1"/>
    <property type="molecule type" value="Genomic_DNA"/>
</dbReference>
<dbReference type="InterPro" id="IPR001958">
    <property type="entry name" value="Tet-R_TetA/multi-R_MdtG-like"/>
</dbReference>